<keyword evidence="2" id="KW-0472">Membrane</keyword>
<gene>
    <name evidence="3" type="ORF">MGR_1590</name>
</gene>
<accession>A4TY03</accession>
<organism evidence="3">
    <name type="scientific">Magnetospirillum gryphiswaldense</name>
    <dbReference type="NCBI Taxonomy" id="55518"/>
    <lineage>
        <taxon>Bacteria</taxon>
        <taxon>Pseudomonadati</taxon>
        <taxon>Pseudomonadota</taxon>
        <taxon>Alphaproteobacteria</taxon>
        <taxon>Rhodospirillales</taxon>
        <taxon>Rhodospirillaceae</taxon>
        <taxon>Magnetospirillum</taxon>
    </lineage>
</organism>
<dbReference type="AlphaFoldDB" id="A4TY03"/>
<evidence type="ECO:0000313" key="3">
    <source>
        <dbReference type="EMBL" id="CAM75510.1"/>
    </source>
</evidence>
<dbReference type="RefSeq" id="WP_106003432.1">
    <property type="nucleotide sequence ID" value="NZ_CP027527.1"/>
</dbReference>
<dbReference type="EMBL" id="CU459003">
    <property type="protein sequence ID" value="CAM75510.1"/>
    <property type="molecule type" value="Genomic_DNA"/>
</dbReference>
<feature type="transmembrane region" description="Helical" evidence="2">
    <location>
        <begin position="52"/>
        <end position="71"/>
    </location>
</feature>
<sequence>MSLNRYSTELAQSFFLPLEQPGPWLRAIAPWFVLALAAHFAVGLGLPGGGLIPFGLNGLAFGAFAVTWQRFVALGEEPGRPVAIRIGLRHLLWALAYQLLLGFESFPILLLSSSLADMESGKIIGIAVQEAFQLLIGIMFLILPHIALYQRGEGKNGASLQEMTLAGGISVGFGYVLANLPFLVISLAWADLVGQLPTGQGTEIAAGLVQFVLSFAAVTVSSAYFAKVWLRLRVEAPRLGRPAPETDDTEGQPDKPRRTERLQKRKR</sequence>
<keyword evidence="2" id="KW-1133">Transmembrane helix</keyword>
<proteinExistence type="predicted"/>
<name>A4TY03_9PROT</name>
<keyword evidence="2" id="KW-0812">Transmembrane</keyword>
<feature type="compositionally biased region" description="Basic and acidic residues" evidence="1">
    <location>
        <begin position="252"/>
        <end position="267"/>
    </location>
</feature>
<protein>
    <submittedName>
        <fullName evidence="3">Uncharacterized protein</fullName>
    </submittedName>
</protein>
<reference evidence="3" key="1">
    <citation type="journal article" date="2007" name="J. Bacteriol.">
        <title>Comparative genome analysis of four magnetotactic bacteria reveals a complex set of group-specific genes implicated in magnetosome biomineralization and function.</title>
        <authorList>
            <person name="Richter M."/>
            <person name="Kube M."/>
            <person name="Bazylinski D.A."/>
            <person name="Lombardot T."/>
            <person name="Gloeckner F.O."/>
            <person name="Reinhardt R."/>
            <person name="Schueler D."/>
        </authorList>
    </citation>
    <scope>NUCLEOTIDE SEQUENCE</scope>
    <source>
        <strain evidence="3">MSR-1</strain>
    </source>
</reference>
<feature type="transmembrane region" description="Helical" evidence="2">
    <location>
        <begin position="164"/>
        <end position="189"/>
    </location>
</feature>
<feature type="region of interest" description="Disordered" evidence="1">
    <location>
        <begin position="240"/>
        <end position="267"/>
    </location>
</feature>
<evidence type="ECO:0000256" key="2">
    <source>
        <dbReference type="SAM" id="Phobius"/>
    </source>
</evidence>
<feature type="transmembrane region" description="Helical" evidence="2">
    <location>
        <begin position="91"/>
        <end position="111"/>
    </location>
</feature>
<feature type="transmembrane region" description="Helical" evidence="2">
    <location>
        <begin position="123"/>
        <end position="143"/>
    </location>
</feature>
<feature type="transmembrane region" description="Helical" evidence="2">
    <location>
        <begin position="204"/>
        <end position="226"/>
    </location>
</feature>
<evidence type="ECO:0000256" key="1">
    <source>
        <dbReference type="SAM" id="MobiDB-lite"/>
    </source>
</evidence>